<protein>
    <recommendedName>
        <fullName evidence="4">MSHA biogenesis protein MshK</fullName>
    </recommendedName>
</protein>
<comment type="caution">
    <text evidence="2">The sequence shown here is derived from an EMBL/GenBank/DDBJ whole genome shotgun (WGS) entry which is preliminary data.</text>
</comment>
<evidence type="ECO:0000313" key="2">
    <source>
        <dbReference type="EMBL" id="TKV63368.1"/>
    </source>
</evidence>
<keyword evidence="3" id="KW-1185">Reference proteome</keyword>
<dbReference type="EMBL" id="SZYH01000003">
    <property type="protein sequence ID" value="TKV63368.1"/>
    <property type="molecule type" value="Genomic_DNA"/>
</dbReference>
<reference evidence="2 3" key="1">
    <citation type="submission" date="2019-05" db="EMBL/GenBank/DDBJ databases">
        <title>Marinobacter panjinensis sp. nov., a moderately halophilic bacterium isolated from sea tidal flat environment.</title>
        <authorList>
            <person name="Yang W."/>
            <person name="An M."/>
            <person name="He W."/>
            <person name="Luo X."/>
            <person name="Zhu L."/>
            <person name="Chen G."/>
            <person name="Zhang Y."/>
            <person name="Wang Y."/>
        </authorList>
    </citation>
    <scope>NUCLEOTIDE SEQUENCE [LARGE SCALE GENOMIC DNA]</scope>
    <source>
        <strain evidence="2 3">PJ-16</strain>
    </source>
</reference>
<gene>
    <name evidence="2" type="ORF">FDP08_19925</name>
</gene>
<dbReference type="AlphaFoldDB" id="A0A4U6QSW9"/>
<dbReference type="Proteomes" id="UP000308488">
    <property type="component" value="Unassembled WGS sequence"/>
</dbReference>
<dbReference type="OrthoDB" id="6370927at2"/>
<sequence length="104" mass="11628">MRLLLLTVLALAFSNALALQDPTRPDGFGASPRAQVPQKEFTLASVFIGNDRRVAVIDGVARREGQTFEGVRVRRIHLDRVELVDQGRVRVLRLEPLPQVRSSQ</sequence>
<feature type="signal peptide" evidence="1">
    <location>
        <begin position="1"/>
        <end position="18"/>
    </location>
</feature>
<accession>A0A4U6QSW9</accession>
<evidence type="ECO:0008006" key="4">
    <source>
        <dbReference type="Google" id="ProtNLM"/>
    </source>
</evidence>
<name>A0A4U6QSW9_9GAMM</name>
<proteinExistence type="predicted"/>
<feature type="chain" id="PRO_5020666383" description="MSHA biogenesis protein MshK" evidence="1">
    <location>
        <begin position="19"/>
        <end position="104"/>
    </location>
</feature>
<dbReference type="RefSeq" id="WP_137438052.1">
    <property type="nucleotide sequence ID" value="NZ_JANRHC010000007.1"/>
</dbReference>
<evidence type="ECO:0000256" key="1">
    <source>
        <dbReference type="SAM" id="SignalP"/>
    </source>
</evidence>
<evidence type="ECO:0000313" key="3">
    <source>
        <dbReference type="Proteomes" id="UP000308488"/>
    </source>
</evidence>
<keyword evidence="1" id="KW-0732">Signal</keyword>
<organism evidence="2 3">
    <name type="scientific">Marinobacter panjinensis</name>
    <dbReference type="NCBI Taxonomy" id="2576384"/>
    <lineage>
        <taxon>Bacteria</taxon>
        <taxon>Pseudomonadati</taxon>
        <taxon>Pseudomonadota</taxon>
        <taxon>Gammaproteobacteria</taxon>
        <taxon>Pseudomonadales</taxon>
        <taxon>Marinobacteraceae</taxon>
        <taxon>Marinobacter</taxon>
    </lineage>
</organism>